<name>A0AAU9Y3D3_9CNID</name>
<gene>
    <name evidence="1" type="ORF">PMEA_00003245</name>
</gene>
<evidence type="ECO:0000313" key="1">
    <source>
        <dbReference type="EMBL" id="CAH3164852.1"/>
    </source>
</evidence>
<dbReference type="AlphaFoldDB" id="A0AAU9Y3D3"/>
<protein>
    <submittedName>
        <fullName evidence="1">Uncharacterized protein</fullName>
    </submittedName>
</protein>
<accession>A0AAU9Y3D3</accession>
<reference evidence="1 2" key="1">
    <citation type="submission" date="2022-05" db="EMBL/GenBank/DDBJ databases">
        <authorList>
            <consortium name="Genoscope - CEA"/>
            <person name="William W."/>
        </authorList>
    </citation>
    <scope>NUCLEOTIDE SEQUENCE [LARGE SCALE GENOMIC DNA]</scope>
</reference>
<dbReference type="Proteomes" id="UP001159428">
    <property type="component" value="Unassembled WGS sequence"/>
</dbReference>
<keyword evidence="2" id="KW-1185">Reference proteome</keyword>
<comment type="caution">
    <text evidence="1">The sequence shown here is derived from an EMBL/GenBank/DDBJ whole genome shotgun (WGS) entry which is preliminary data.</text>
</comment>
<dbReference type="EMBL" id="CALNXJ010000110">
    <property type="protein sequence ID" value="CAH3164852.1"/>
    <property type="molecule type" value="Genomic_DNA"/>
</dbReference>
<sequence>KCLTFPVLQEIGANKRRVVRQIPDEIVNNLELQDAVRQLPPNYNFEIFKSVWRS</sequence>
<feature type="non-terminal residue" evidence="1">
    <location>
        <position position="1"/>
    </location>
</feature>
<organism evidence="1 2">
    <name type="scientific">Pocillopora meandrina</name>
    <dbReference type="NCBI Taxonomy" id="46732"/>
    <lineage>
        <taxon>Eukaryota</taxon>
        <taxon>Metazoa</taxon>
        <taxon>Cnidaria</taxon>
        <taxon>Anthozoa</taxon>
        <taxon>Hexacorallia</taxon>
        <taxon>Scleractinia</taxon>
        <taxon>Astrocoeniina</taxon>
        <taxon>Pocilloporidae</taxon>
        <taxon>Pocillopora</taxon>
    </lineage>
</organism>
<evidence type="ECO:0000313" key="2">
    <source>
        <dbReference type="Proteomes" id="UP001159428"/>
    </source>
</evidence>
<proteinExistence type="predicted"/>